<dbReference type="EMBL" id="RCYZ01000004">
    <property type="protein sequence ID" value="TPG65880.1"/>
    <property type="molecule type" value="Genomic_DNA"/>
</dbReference>
<dbReference type="AlphaFoldDB" id="A0A502GXC9"/>
<dbReference type="InterPro" id="IPR038727">
    <property type="entry name" value="NadR/Ttd14_AAA_dom"/>
</dbReference>
<evidence type="ECO:0000259" key="1">
    <source>
        <dbReference type="Pfam" id="PF13521"/>
    </source>
</evidence>
<keyword evidence="2" id="KW-0808">Transferase</keyword>
<organism evidence="2 3">
    <name type="scientific">Hymenobacter nivis</name>
    <dbReference type="NCBI Taxonomy" id="1850093"/>
    <lineage>
        <taxon>Bacteria</taxon>
        <taxon>Pseudomonadati</taxon>
        <taxon>Bacteroidota</taxon>
        <taxon>Cytophagia</taxon>
        <taxon>Cytophagales</taxon>
        <taxon>Hymenobacteraceae</taxon>
        <taxon>Hymenobacter</taxon>
    </lineage>
</organism>
<dbReference type="PANTHER" id="PTHR37512:SF1">
    <property type="entry name" value="NADR_TTD14 AAA DOMAIN-CONTAINING PROTEIN"/>
    <property type="match status" value="1"/>
</dbReference>
<reference evidence="2 3" key="1">
    <citation type="journal article" date="2019" name="Environ. Microbiol.">
        <title>Species interactions and distinct microbial communities in high Arctic permafrost affected cryosols are associated with the CH4 and CO2 gas fluxes.</title>
        <authorList>
            <person name="Altshuler I."/>
            <person name="Hamel J."/>
            <person name="Turney S."/>
            <person name="Magnuson E."/>
            <person name="Levesque R."/>
            <person name="Greer C."/>
            <person name="Whyte L.G."/>
        </authorList>
    </citation>
    <scope>NUCLEOTIDE SEQUENCE [LARGE SCALE GENOMIC DNA]</scope>
    <source>
        <strain evidence="2 3">S9.2P</strain>
    </source>
</reference>
<evidence type="ECO:0000313" key="3">
    <source>
        <dbReference type="Proteomes" id="UP000317646"/>
    </source>
</evidence>
<dbReference type="InterPro" id="IPR052735">
    <property type="entry name" value="NAD_biosynth-regulator"/>
</dbReference>
<dbReference type="RefSeq" id="WP_140466532.1">
    <property type="nucleotide sequence ID" value="NZ_RCYZ01000004.1"/>
</dbReference>
<name>A0A502GXC9_9BACT</name>
<sequence>MVPATSSPAAPARIVLLGAESTGKTTLCRALAAAYSTAWVPEYGRQLTEEKMGALTFADHLLIAQRHLELEEEQVAQARRFLFVDTNAITTALYSYYYYQRCDPALLQLARACRLRYAHTIVCQPSIPFEADGWRGPEALRNVQQGTTLMQLDLLGIPYTCVEGSVAERVRQVRAVLG</sequence>
<protein>
    <submittedName>
        <fullName evidence="2">Nicotinamide-nucleotide adenylyltransferase</fullName>
    </submittedName>
</protein>
<accession>A0A502GXC9</accession>
<dbReference type="Gene3D" id="3.40.50.300">
    <property type="entry name" value="P-loop containing nucleotide triphosphate hydrolases"/>
    <property type="match status" value="1"/>
</dbReference>
<proteinExistence type="predicted"/>
<dbReference type="InterPro" id="IPR027417">
    <property type="entry name" value="P-loop_NTPase"/>
</dbReference>
<dbReference type="Pfam" id="PF13521">
    <property type="entry name" value="AAA_28"/>
    <property type="match status" value="1"/>
</dbReference>
<dbReference type="SUPFAM" id="SSF52540">
    <property type="entry name" value="P-loop containing nucleoside triphosphate hydrolases"/>
    <property type="match status" value="1"/>
</dbReference>
<dbReference type="GO" id="GO:0016779">
    <property type="term" value="F:nucleotidyltransferase activity"/>
    <property type="evidence" value="ECO:0007669"/>
    <property type="project" value="UniProtKB-KW"/>
</dbReference>
<dbReference type="OrthoDB" id="9151999at2"/>
<feature type="domain" description="NadR/Ttd14 AAA" evidence="1">
    <location>
        <begin position="13"/>
        <end position="169"/>
    </location>
</feature>
<comment type="caution">
    <text evidence="2">The sequence shown here is derived from an EMBL/GenBank/DDBJ whole genome shotgun (WGS) entry which is preliminary data.</text>
</comment>
<dbReference type="Proteomes" id="UP000317646">
    <property type="component" value="Unassembled WGS sequence"/>
</dbReference>
<gene>
    <name evidence="2" type="ORF">EAH73_10835</name>
</gene>
<dbReference type="PANTHER" id="PTHR37512">
    <property type="entry name" value="TRIFUNCTIONAL NAD BIOSYNTHESIS/REGULATOR PROTEIN NADR"/>
    <property type="match status" value="1"/>
</dbReference>
<keyword evidence="2" id="KW-0548">Nucleotidyltransferase</keyword>
<keyword evidence="3" id="KW-1185">Reference proteome</keyword>
<evidence type="ECO:0000313" key="2">
    <source>
        <dbReference type="EMBL" id="TPG65880.1"/>
    </source>
</evidence>